<keyword evidence="3" id="KW-1185">Reference proteome</keyword>
<dbReference type="AlphaFoldDB" id="A0A369J8T0"/>
<dbReference type="EMBL" id="LUEZ02000132">
    <property type="protein sequence ID" value="RDB16153.1"/>
    <property type="molecule type" value="Genomic_DNA"/>
</dbReference>
<reference evidence="2" key="1">
    <citation type="submission" date="2018-04" db="EMBL/GenBank/DDBJ databases">
        <title>Whole genome sequencing of Hypsizygus marmoreus.</title>
        <authorList>
            <person name="Choi I.-G."/>
            <person name="Min B."/>
            <person name="Kim J.-G."/>
            <person name="Kim S."/>
            <person name="Oh Y.-L."/>
            <person name="Kong W.-S."/>
            <person name="Park H."/>
            <person name="Jeong J."/>
            <person name="Song E.-S."/>
        </authorList>
    </citation>
    <scope>NUCLEOTIDE SEQUENCE [LARGE SCALE GENOMIC DNA]</scope>
    <source>
        <strain evidence="2">51987-8</strain>
    </source>
</reference>
<protein>
    <submittedName>
        <fullName evidence="2">Uncharacterized protein</fullName>
    </submittedName>
</protein>
<evidence type="ECO:0000313" key="3">
    <source>
        <dbReference type="Proteomes" id="UP000076154"/>
    </source>
</evidence>
<proteinExistence type="predicted"/>
<comment type="caution">
    <text evidence="2">The sequence shown here is derived from an EMBL/GenBank/DDBJ whole genome shotgun (WGS) entry which is preliminary data.</text>
</comment>
<organism evidence="2 3">
    <name type="scientific">Hypsizygus marmoreus</name>
    <name type="common">White beech mushroom</name>
    <name type="synonym">Agaricus marmoreus</name>
    <dbReference type="NCBI Taxonomy" id="39966"/>
    <lineage>
        <taxon>Eukaryota</taxon>
        <taxon>Fungi</taxon>
        <taxon>Dikarya</taxon>
        <taxon>Basidiomycota</taxon>
        <taxon>Agaricomycotina</taxon>
        <taxon>Agaricomycetes</taxon>
        <taxon>Agaricomycetidae</taxon>
        <taxon>Agaricales</taxon>
        <taxon>Tricholomatineae</taxon>
        <taxon>Lyophyllaceae</taxon>
        <taxon>Hypsizygus</taxon>
    </lineage>
</organism>
<gene>
    <name evidence="2" type="ORF">Hypma_003345</name>
</gene>
<name>A0A369J8T0_HYPMA</name>
<evidence type="ECO:0000313" key="2">
    <source>
        <dbReference type="EMBL" id="RDB16153.1"/>
    </source>
</evidence>
<feature type="region of interest" description="Disordered" evidence="1">
    <location>
        <begin position="48"/>
        <end position="69"/>
    </location>
</feature>
<dbReference type="Proteomes" id="UP000076154">
    <property type="component" value="Unassembled WGS sequence"/>
</dbReference>
<feature type="compositionally biased region" description="Polar residues" evidence="1">
    <location>
        <begin position="50"/>
        <end position="69"/>
    </location>
</feature>
<accession>A0A369J8T0</accession>
<sequence length="69" mass="7325">MTTECVDILVSKVELAQSITQSWPSIRMLKRASNGGFSKGGFSLEGYKTPASSQVNMTKKSGQPGTKGS</sequence>
<dbReference type="InParanoid" id="A0A369J8T0"/>
<evidence type="ECO:0000256" key="1">
    <source>
        <dbReference type="SAM" id="MobiDB-lite"/>
    </source>
</evidence>